<keyword evidence="1" id="KW-0732">Signal</keyword>
<name>A0A2U2HJA7_9BURK</name>
<keyword evidence="3" id="KW-1185">Reference proteome</keyword>
<gene>
    <name evidence="2" type="ORF">C7C56_015025</name>
</gene>
<dbReference type="AlphaFoldDB" id="A0A2U2HJA7"/>
<dbReference type="Proteomes" id="UP000241421">
    <property type="component" value="Unassembled WGS sequence"/>
</dbReference>
<dbReference type="PROSITE" id="PS51257">
    <property type="entry name" value="PROKAR_LIPOPROTEIN"/>
    <property type="match status" value="1"/>
</dbReference>
<evidence type="ECO:0000256" key="1">
    <source>
        <dbReference type="SAM" id="SignalP"/>
    </source>
</evidence>
<dbReference type="OrthoDB" id="8775091at2"/>
<reference evidence="2 3" key="1">
    <citation type="submission" date="2018-04" db="EMBL/GenBank/DDBJ databases">
        <title>Massilia violaceinigra sp. nov., a novel purple-pigmented bacterium isolated from Tianshan glacier, Xinjiang, China.</title>
        <authorList>
            <person name="Wang H."/>
        </authorList>
    </citation>
    <scope>NUCLEOTIDE SEQUENCE [LARGE SCALE GENOMIC DNA]</scope>
    <source>
        <strain evidence="2 3">B448-2</strain>
    </source>
</reference>
<organism evidence="2 3">
    <name type="scientific">Massilia glaciei</name>
    <dbReference type="NCBI Taxonomy" id="1524097"/>
    <lineage>
        <taxon>Bacteria</taxon>
        <taxon>Pseudomonadati</taxon>
        <taxon>Pseudomonadota</taxon>
        <taxon>Betaproteobacteria</taxon>
        <taxon>Burkholderiales</taxon>
        <taxon>Oxalobacteraceae</taxon>
        <taxon>Telluria group</taxon>
        <taxon>Massilia</taxon>
    </lineage>
</organism>
<evidence type="ECO:0000313" key="3">
    <source>
        <dbReference type="Proteomes" id="UP000241421"/>
    </source>
</evidence>
<evidence type="ECO:0000313" key="2">
    <source>
        <dbReference type="EMBL" id="PWF46860.1"/>
    </source>
</evidence>
<feature type="chain" id="PRO_5015706653" description="Lipoprotein" evidence="1">
    <location>
        <begin position="25"/>
        <end position="175"/>
    </location>
</feature>
<accession>A0A2U2HJA7</accession>
<evidence type="ECO:0008006" key="4">
    <source>
        <dbReference type="Google" id="ProtNLM"/>
    </source>
</evidence>
<protein>
    <recommendedName>
        <fullName evidence="4">Lipoprotein</fullName>
    </recommendedName>
</protein>
<dbReference type="Gene3D" id="2.60.40.2970">
    <property type="match status" value="1"/>
</dbReference>
<feature type="signal peptide" evidence="1">
    <location>
        <begin position="1"/>
        <end position="24"/>
    </location>
</feature>
<sequence>MLKSPSGSFINAVGLFAVAIGAMACDTTVTNSAAAPKAGNMVNQSLQVESRDGKVLVHYTIDNQSPNVVHVPVSIAEDDQLFASLFVITDSATGKPLEYTGPMVKRGPITADDFLAVKPKTKHGNTIDITNSYAFRQGTHSYRLAYEGQYLDDVRNLEKVTPAALAPVQFSHTVK</sequence>
<dbReference type="RefSeq" id="WP_106758190.1">
    <property type="nucleotide sequence ID" value="NZ_PXWF02000238.1"/>
</dbReference>
<dbReference type="EMBL" id="PXWF02000238">
    <property type="protein sequence ID" value="PWF46860.1"/>
    <property type="molecule type" value="Genomic_DNA"/>
</dbReference>
<proteinExistence type="predicted"/>
<comment type="caution">
    <text evidence="2">The sequence shown here is derived from an EMBL/GenBank/DDBJ whole genome shotgun (WGS) entry which is preliminary data.</text>
</comment>